<dbReference type="InterPro" id="IPR001647">
    <property type="entry name" value="HTH_TetR"/>
</dbReference>
<dbReference type="InterPro" id="IPR023772">
    <property type="entry name" value="DNA-bd_HTH_TetR-type_CS"/>
</dbReference>
<dbReference type="PANTHER" id="PTHR43479:SF11">
    <property type="entry name" value="ACREF_ENVCD OPERON REPRESSOR-RELATED"/>
    <property type="match status" value="1"/>
</dbReference>
<dbReference type="SUPFAM" id="SSF48498">
    <property type="entry name" value="Tetracyclin repressor-like, C-terminal domain"/>
    <property type="match status" value="1"/>
</dbReference>
<dbReference type="RefSeq" id="WP_151533831.1">
    <property type="nucleotide sequence ID" value="NZ_WBOS01000002.1"/>
</dbReference>
<sequence length="191" mass="22324">MVIDRKQQIIEAATHSFSLFGYKATTMDQVAKIANVGKGTIYTFFKNKEELFDEIIHSLINEMKLTADEVIDPSLSFHENVHRVLYKILEFRRKHQLTIKLIQEAREMGTPAVMEVMERLEEAIIHYLKDKISLAVEKGNIQPCDPELTAFIMLKLYFSLVFDWEKRHKPLEKEEIARIFEQYIFTGLSKG</sequence>
<dbReference type="PRINTS" id="PR00455">
    <property type="entry name" value="HTHTETR"/>
</dbReference>
<dbReference type="SUPFAM" id="SSF46689">
    <property type="entry name" value="Homeodomain-like"/>
    <property type="match status" value="1"/>
</dbReference>
<evidence type="ECO:0000313" key="6">
    <source>
        <dbReference type="Proteomes" id="UP000481030"/>
    </source>
</evidence>
<dbReference type="Gene3D" id="1.10.10.60">
    <property type="entry name" value="Homeodomain-like"/>
    <property type="match status" value="1"/>
</dbReference>
<dbReference type="InterPro" id="IPR009057">
    <property type="entry name" value="Homeodomain-like_sf"/>
</dbReference>
<dbReference type="InterPro" id="IPR050624">
    <property type="entry name" value="HTH-type_Tx_Regulator"/>
</dbReference>
<evidence type="ECO:0000256" key="2">
    <source>
        <dbReference type="ARBA" id="ARBA00023125"/>
    </source>
</evidence>
<feature type="DNA-binding region" description="H-T-H motif" evidence="3">
    <location>
        <begin position="26"/>
        <end position="45"/>
    </location>
</feature>
<evidence type="ECO:0000256" key="1">
    <source>
        <dbReference type="ARBA" id="ARBA00022491"/>
    </source>
</evidence>
<evidence type="ECO:0000313" key="5">
    <source>
        <dbReference type="EMBL" id="KAB2337145.1"/>
    </source>
</evidence>
<evidence type="ECO:0000256" key="3">
    <source>
        <dbReference type="PROSITE-ProRule" id="PRU00335"/>
    </source>
</evidence>
<organism evidence="5 6">
    <name type="scientific">Cytobacillus depressus</name>
    <dbReference type="NCBI Taxonomy" id="1602942"/>
    <lineage>
        <taxon>Bacteria</taxon>
        <taxon>Bacillati</taxon>
        <taxon>Bacillota</taxon>
        <taxon>Bacilli</taxon>
        <taxon>Bacillales</taxon>
        <taxon>Bacillaceae</taxon>
        <taxon>Cytobacillus</taxon>
    </lineage>
</organism>
<dbReference type="EMBL" id="WBOS01000002">
    <property type="protein sequence ID" value="KAB2337145.1"/>
    <property type="molecule type" value="Genomic_DNA"/>
</dbReference>
<dbReference type="Pfam" id="PF00440">
    <property type="entry name" value="TetR_N"/>
    <property type="match status" value="1"/>
</dbReference>
<dbReference type="PROSITE" id="PS01081">
    <property type="entry name" value="HTH_TETR_1"/>
    <property type="match status" value="1"/>
</dbReference>
<keyword evidence="6" id="KW-1185">Reference proteome</keyword>
<dbReference type="InterPro" id="IPR036271">
    <property type="entry name" value="Tet_transcr_reg_TetR-rel_C_sf"/>
</dbReference>
<comment type="caution">
    <text evidence="5">The sequence shown here is derived from an EMBL/GenBank/DDBJ whole genome shotgun (WGS) entry which is preliminary data.</text>
</comment>
<name>A0A6L3V8M0_9BACI</name>
<dbReference type="Proteomes" id="UP000481030">
    <property type="component" value="Unassembled WGS sequence"/>
</dbReference>
<dbReference type="GO" id="GO:0003677">
    <property type="term" value="F:DNA binding"/>
    <property type="evidence" value="ECO:0007669"/>
    <property type="project" value="UniProtKB-UniRule"/>
</dbReference>
<reference evidence="5 6" key="1">
    <citation type="journal article" date="2016" name="Antonie Van Leeuwenhoek">
        <title>Bacillus depressus sp. nov., isolated from soil of a sunflower field.</title>
        <authorList>
            <person name="Wei X."/>
            <person name="Xin D."/>
            <person name="Xin Y."/>
            <person name="Zhang H."/>
            <person name="Wang T."/>
            <person name="Zhang J."/>
        </authorList>
    </citation>
    <scope>NUCLEOTIDE SEQUENCE [LARGE SCALE GENOMIC DNA]</scope>
    <source>
        <strain evidence="5 6">BZ1</strain>
    </source>
</reference>
<keyword evidence="1" id="KW-0678">Repressor</keyword>
<dbReference type="OrthoDB" id="9812484at2"/>
<accession>A0A6L3V8M0</accession>
<keyword evidence="2 3" id="KW-0238">DNA-binding</keyword>
<dbReference type="Gene3D" id="1.10.357.10">
    <property type="entry name" value="Tetracycline Repressor, domain 2"/>
    <property type="match status" value="1"/>
</dbReference>
<protein>
    <submittedName>
        <fullName evidence="5">TetR/AcrR family transcriptional regulator</fullName>
    </submittedName>
</protein>
<feature type="domain" description="HTH tetR-type" evidence="4">
    <location>
        <begin position="3"/>
        <end position="63"/>
    </location>
</feature>
<dbReference type="PANTHER" id="PTHR43479">
    <property type="entry name" value="ACREF/ENVCD OPERON REPRESSOR-RELATED"/>
    <property type="match status" value="1"/>
</dbReference>
<proteinExistence type="predicted"/>
<dbReference type="PROSITE" id="PS50977">
    <property type="entry name" value="HTH_TETR_2"/>
    <property type="match status" value="1"/>
</dbReference>
<dbReference type="AlphaFoldDB" id="A0A6L3V8M0"/>
<gene>
    <name evidence="5" type="ORF">F7731_05840</name>
</gene>
<evidence type="ECO:0000259" key="4">
    <source>
        <dbReference type="PROSITE" id="PS50977"/>
    </source>
</evidence>